<organism evidence="3 4">
    <name type="scientific">Urocitellus parryii</name>
    <name type="common">Arctic ground squirrel</name>
    <name type="synonym">Spermophilus parryii</name>
    <dbReference type="NCBI Taxonomy" id="9999"/>
    <lineage>
        <taxon>Eukaryota</taxon>
        <taxon>Metazoa</taxon>
        <taxon>Chordata</taxon>
        <taxon>Craniata</taxon>
        <taxon>Vertebrata</taxon>
        <taxon>Euteleostomi</taxon>
        <taxon>Mammalia</taxon>
        <taxon>Eutheria</taxon>
        <taxon>Euarchontoglires</taxon>
        <taxon>Glires</taxon>
        <taxon>Rodentia</taxon>
        <taxon>Sciuromorpha</taxon>
        <taxon>Sciuridae</taxon>
        <taxon>Xerinae</taxon>
        <taxon>Marmotini</taxon>
        <taxon>Urocitellus</taxon>
    </lineage>
</organism>
<evidence type="ECO:0000259" key="2">
    <source>
        <dbReference type="SMART" id="SM00198"/>
    </source>
</evidence>
<evidence type="ECO:0000256" key="1">
    <source>
        <dbReference type="SAM" id="SignalP"/>
    </source>
</evidence>
<feature type="signal peptide" evidence="1">
    <location>
        <begin position="1"/>
        <end position="22"/>
    </location>
</feature>
<evidence type="ECO:0000313" key="3">
    <source>
        <dbReference type="Ensembl" id="ENSUPAP00010018580.1"/>
    </source>
</evidence>
<dbReference type="Gene3D" id="3.40.33.10">
    <property type="entry name" value="CAP"/>
    <property type="match status" value="1"/>
</dbReference>
<accession>A0A8D2HVE6</accession>
<dbReference type="SMART" id="SM00198">
    <property type="entry name" value="SCP"/>
    <property type="match status" value="1"/>
</dbReference>
<keyword evidence="1" id="KW-0732">Signal</keyword>
<reference evidence="3" key="1">
    <citation type="submission" date="2025-08" db="UniProtKB">
        <authorList>
            <consortium name="Ensembl"/>
        </authorList>
    </citation>
    <scope>IDENTIFICATION</scope>
</reference>
<sequence>MALLPVALLLIAMLLPSLPAEGKDPAFTSLLTSQTQVQMEIVNKHNELRKSVSPRASNMLKMEWNREATQNAQKWANKCTLQHSGPEDRQTSMYEQIFVEQ</sequence>
<reference evidence="3" key="2">
    <citation type="submission" date="2025-09" db="UniProtKB">
        <authorList>
            <consortium name="Ensembl"/>
        </authorList>
    </citation>
    <scope>IDENTIFICATION</scope>
</reference>
<feature type="chain" id="PRO_5034217095" evidence="1">
    <location>
        <begin position="23"/>
        <end position="101"/>
    </location>
</feature>
<dbReference type="AlphaFoldDB" id="A0A8D2HVE6"/>
<name>A0A8D2HVE6_UROPR</name>
<dbReference type="GeneTree" id="ENSGT00940000156439"/>
<keyword evidence="4" id="KW-1185">Reference proteome</keyword>
<dbReference type="Ensembl" id="ENSUPAT00010021153.1">
    <property type="protein sequence ID" value="ENSUPAP00010018580.1"/>
    <property type="gene ID" value="ENSUPAG00010014702.1"/>
</dbReference>
<gene>
    <name evidence="3" type="primary">CRISP2</name>
</gene>
<dbReference type="SUPFAM" id="SSF55797">
    <property type="entry name" value="PR-1-like"/>
    <property type="match status" value="1"/>
</dbReference>
<dbReference type="Pfam" id="PF00188">
    <property type="entry name" value="CAP"/>
    <property type="match status" value="1"/>
</dbReference>
<protein>
    <submittedName>
        <fullName evidence="3">Cysteine rich secretory protein 2</fullName>
    </submittedName>
</protein>
<evidence type="ECO:0000313" key="4">
    <source>
        <dbReference type="Proteomes" id="UP000694417"/>
    </source>
</evidence>
<dbReference type="InterPro" id="IPR014044">
    <property type="entry name" value="CAP_dom"/>
</dbReference>
<feature type="domain" description="SCP" evidence="2">
    <location>
        <begin position="36"/>
        <end position="100"/>
    </location>
</feature>
<dbReference type="InterPro" id="IPR035940">
    <property type="entry name" value="CAP_sf"/>
</dbReference>
<proteinExistence type="predicted"/>
<dbReference type="Proteomes" id="UP000694417">
    <property type="component" value="Unplaced"/>
</dbReference>